<evidence type="ECO:0000256" key="1">
    <source>
        <dbReference type="SAM" id="SignalP"/>
    </source>
</evidence>
<dbReference type="Proteomes" id="UP000017820">
    <property type="component" value="Unassembled WGS sequence"/>
</dbReference>
<feature type="chain" id="PRO_5004718152" evidence="1">
    <location>
        <begin position="21"/>
        <end position="115"/>
    </location>
</feature>
<reference evidence="2 3" key="1">
    <citation type="submission" date="2013-07" db="EMBL/GenBank/DDBJ databases">
        <title>Draft genome sequence of Pseudoalteromonas luteoviolacea 2ta16.</title>
        <authorList>
            <person name="Allen E.E."/>
            <person name="Azam F."/>
            <person name="Podell S."/>
        </authorList>
    </citation>
    <scope>NUCLEOTIDE SEQUENCE [LARGE SCALE GENOMIC DNA]</scope>
    <source>
        <strain evidence="2 3">2ta16</strain>
    </source>
</reference>
<dbReference type="AlphaFoldDB" id="V4HY30"/>
<name>V4HY30_PSEL2</name>
<evidence type="ECO:0000313" key="3">
    <source>
        <dbReference type="Proteomes" id="UP000017820"/>
    </source>
</evidence>
<dbReference type="PATRIC" id="fig|1353533.3.peg.2979"/>
<evidence type="ECO:0000313" key="2">
    <source>
        <dbReference type="EMBL" id="ESP92834.1"/>
    </source>
</evidence>
<proteinExistence type="predicted"/>
<dbReference type="EMBL" id="AUSV01000044">
    <property type="protein sequence ID" value="ESP92834.1"/>
    <property type="molecule type" value="Genomic_DNA"/>
</dbReference>
<dbReference type="GeneID" id="29922375"/>
<protein>
    <submittedName>
        <fullName evidence="2">Uncharacterized protein</fullName>
    </submittedName>
</protein>
<organism evidence="2 3">
    <name type="scientific">Pseudoalteromonas luteoviolacea (strain 2ta16)</name>
    <dbReference type="NCBI Taxonomy" id="1353533"/>
    <lineage>
        <taxon>Bacteria</taxon>
        <taxon>Pseudomonadati</taxon>
        <taxon>Pseudomonadota</taxon>
        <taxon>Gammaproteobacteria</taxon>
        <taxon>Alteromonadales</taxon>
        <taxon>Pseudoalteromonadaceae</taxon>
        <taxon>Pseudoalteromonas</taxon>
    </lineage>
</organism>
<gene>
    <name evidence="2" type="ORF">PL2TA16_04032</name>
</gene>
<comment type="caution">
    <text evidence="2">The sequence shown here is derived from an EMBL/GenBank/DDBJ whole genome shotgun (WGS) entry which is preliminary data.</text>
</comment>
<accession>V4HY30</accession>
<dbReference type="RefSeq" id="WP_023399863.1">
    <property type="nucleotide sequence ID" value="NZ_AUSV01000044.1"/>
</dbReference>
<keyword evidence="1" id="KW-0732">Signal</keyword>
<feature type="signal peptide" evidence="1">
    <location>
        <begin position="1"/>
        <end position="20"/>
    </location>
</feature>
<sequence length="115" mass="11943">MIKRTLAIAALFLASGATIAAESGGSSGSYYGEPVGYHFTSLSRTEQGRNSAAILRAEAKRGSCFNKSSGGLANAEAVLWIYTMCSGRNTSVGAHAAIIHGRNYSLAGSLVNRTL</sequence>